<proteinExistence type="inferred from homology"/>
<dbReference type="EMBL" id="JALJXV010000011">
    <property type="protein sequence ID" value="MCP1676867.1"/>
    <property type="molecule type" value="Genomic_DNA"/>
</dbReference>
<dbReference type="Pfam" id="PF01865">
    <property type="entry name" value="PhoU_div"/>
    <property type="match status" value="1"/>
</dbReference>
<dbReference type="InterPro" id="IPR038078">
    <property type="entry name" value="PhoU-like_sf"/>
</dbReference>
<dbReference type="InterPro" id="IPR002727">
    <property type="entry name" value="DUF47"/>
</dbReference>
<dbReference type="SUPFAM" id="SSF109755">
    <property type="entry name" value="PhoU-like"/>
    <property type="match status" value="1"/>
</dbReference>
<evidence type="ECO:0000256" key="1">
    <source>
        <dbReference type="ARBA" id="ARBA00008591"/>
    </source>
</evidence>
<dbReference type="RefSeq" id="WP_253484146.1">
    <property type="nucleotide sequence ID" value="NZ_JALJXV010000011.1"/>
</dbReference>
<organism evidence="2 3">
    <name type="scientific">Natronocella acetinitrilica</name>
    <dbReference type="NCBI Taxonomy" id="414046"/>
    <lineage>
        <taxon>Bacteria</taxon>
        <taxon>Pseudomonadati</taxon>
        <taxon>Pseudomonadota</taxon>
        <taxon>Gammaproteobacteria</taxon>
        <taxon>Chromatiales</taxon>
        <taxon>Ectothiorhodospiraceae</taxon>
        <taxon>Natronocella</taxon>
    </lineage>
</organism>
<name>A0AAE3KI02_9GAMM</name>
<keyword evidence="3" id="KW-1185">Reference proteome</keyword>
<reference evidence="2" key="1">
    <citation type="submission" date="2022-03" db="EMBL/GenBank/DDBJ databases">
        <title>Genomic Encyclopedia of Type Strains, Phase III (KMG-III): the genomes of soil and plant-associated and newly described type strains.</title>
        <authorList>
            <person name="Whitman W."/>
        </authorList>
    </citation>
    <scope>NUCLEOTIDE SEQUENCE</scope>
    <source>
        <strain evidence="2">ANL 6-2</strain>
    </source>
</reference>
<accession>A0AAE3KI02</accession>
<sequence>MFTKSYFSGIFGSSPFKPLQEHMSKVVECTERLVPLFEAVARRDYATVNSEREAIARLEDEADDMKRELRMRLPQTLFLPVDRRDLLELLRLQDNIANKAKDIAGLVLGREMELPDVMVEPFLDYVHRSIDAARQAHRTVEELDELVETGFRGSEVEVVQSLLLELDRVEKDTDLMQISLRGTLRSMEAGLSAVDVMFLYKVIELVGKLADLAQRAGSRLQMMLAK</sequence>
<protein>
    <submittedName>
        <fullName evidence="2">Phosphate transport protein (TIGR00153 family)</fullName>
    </submittedName>
</protein>
<dbReference type="NCBIfam" id="TIGR00153">
    <property type="entry name" value="TIGR00153 family protein"/>
    <property type="match status" value="1"/>
</dbReference>
<comment type="caution">
    <text evidence="2">The sequence shown here is derived from an EMBL/GenBank/DDBJ whole genome shotgun (WGS) entry which is preliminary data.</text>
</comment>
<comment type="similarity">
    <text evidence="1">Belongs to the UPF0111 family.</text>
</comment>
<evidence type="ECO:0000313" key="3">
    <source>
        <dbReference type="Proteomes" id="UP001205843"/>
    </source>
</evidence>
<dbReference type="AlphaFoldDB" id="A0AAE3KI02"/>
<gene>
    <name evidence="2" type="ORF">J2T57_004040</name>
</gene>
<dbReference type="PANTHER" id="PTHR36536:SF3">
    <property type="entry name" value="UPF0111 PROTEIN HI_1603"/>
    <property type="match status" value="1"/>
</dbReference>
<dbReference type="Gene3D" id="1.20.58.220">
    <property type="entry name" value="Phosphate transport system protein phou homolog 2, domain 2"/>
    <property type="match status" value="1"/>
</dbReference>
<dbReference type="Proteomes" id="UP001205843">
    <property type="component" value="Unassembled WGS sequence"/>
</dbReference>
<dbReference type="InterPro" id="IPR018445">
    <property type="entry name" value="Put_Phosphate_transp_reg"/>
</dbReference>
<evidence type="ECO:0000313" key="2">
    <source>
        <dbReference type="EMBL" id="MCP1676867.1"/>
    </source>
</evidence>
<dbReference type="PANTHER" id="PTHR36536">
    <property type="entry name" value="UPF0111 PROTEIN HI_1603"/>
    <property type="match status" value="1"/>
</dbReference>